<comment type="caution">
    <text evidence="1">The sequence shown here is derived from an EMBL/GenBank/DDBJ whole genome shotgun (WGS) entry which is preliminary data.</text>
</comment>
<accession>A0A2H5QLR5</accession>
<keyword evidence="2" id="KW-1185">Reference proteome</keyword>
<dbReference type="Proteomes" id="UP000236630">
    <property type="component" value="Unassembled WGS sequence"/>
</dbReference>
<sequence>MERGRHTLLSRAGTILGKASLSANSKQAPNGSKEQTEAIKTGFDERIESSIQLRKEFELLQLK</sequence>
<evidence type="ECO:0000313" key="2">
    <source>
        <dbReference type="Proteomes" id="UP000236630"/>
    </source>
</evidence>
<evidence type="ECO:0000313" key="1">
    <source>
        <dbReference type="EMBL" id="GAY65560.1"/>
    </source>
</evidence>
<organism evidence="1 2">
    <name type="scientific">Citrus unshiu</name>
    <name type="common">Satsuma mandarin</name>
    <name type="synonym">Citrus nobilis var. unshiu</name>
    <dbReference type="NCBI Taxonomy" id="55188"/>
    <lineage>
        <taxon>Eukaryota</taxon>
        <taxon>Viridiplantae</taxon>
        <taxon>Streptophyta</taxon>
        <taxon>Embryophyta</taxon>
        <taxon>Tracheophyta</taxon>
        <taxon>Spermatophyta</taxon>
        <taxon>Magnoliopsida</taxon>
        <taxon>eudicotyledons</taxon>
        <taxon>Gunneridae</taxon>
        <taxon>Pentapetalae</taxon>
        <taxon>rosids</taxon>
        <taxon>malvids</taxon>
        <taxon>Sapindales</taxon>
        <taxon>Rutaceae</taxon>
        <taxon>Aurantioideae</taxon>
        <taxon>Citrus</taxon>
    </lineage>
</organism>
<dbReference type="AlphaFoldDB" id="A0A2H5QLR5"/>
<name>A0A2H5QLR5_CITUN</name>
<proteinExistence type="predicted"/>
<gene>
    <name evidence="1" type="ORF">CUMW_242120</name>
</gene>
<protein>
    <submittedName>
        <fullName evidence="1">Uncharacterized protein</fullName>
    </submittedName>
</protein>
<dbReference type="EMBL" id="BDQV01000495">
    <property type="protein sequence ID" value="GAY65560.1"/>
    <property type="molecule type" value="Genomic_DNA"/>
</dbReference>
<reference evidence="1 2" key="1">
    <citation type="journal article" date="2017" name="Front. Genet.">
        <title>Draft sequencing of the heterozygous diploid genome of Satsuma (Citrus unshiu Marc.) using a hybrid assembly approach.</title>
        <authorList>
            <person name="Shimizu T."/>
            <person name="Tanizawa Y."/>
            <person name="Mochizuki T."/>
            <person name="Nagasaki H."/>
            <person name="Yoshioka T."/>
            <person name="Toyoda A."/>
            <person name="Fujiyama A."/>
            <person name="Kaminuma E."/>
            <person name="Nakamura Y."/>
        </authorList>
    </citation>
    <scope>NUCLEOTIDE SEQUENCE [LARGE SCALE GENOMIC DNA]</scope>
    <source>
        <strain evidence="2">cv. Miyagawa wase</strain>
    </source>
</reference>